<dbReference type="Gene3D" id="1.10.260.40">
    <property type="entry name" value="lambda repressor-like DNA-binding domains"/>
    <property type="match status" value="1"/>
</dbReference>
<dbReference type="InterPro" id="IPR001387">
    <property type="entry name" value="Cro/C1-type_HTH"/>
</dbReference>
<dbReference type="InterPro" id="IPR010982">
    <property type="entry name" value="Lambda_DNA-bd_dom_sf"/>
</dbReference>
<evidence type="ECO:0000259" key="2">
    <source>
        <dbReference type="PROSITE" id="PS50943"/>
    </source>
</evidence>
<reference evidence="3" key="1">
    <citation type="submission" date="2020-10" db="EMBL/GenBank/DDBJ databases">
        <title>Genome sequence of the unusual species of purple photosynthetic bacteria, Phaeovibrio sulfidiphilus DSM 23193, type strain.</title>
        <authorList>
            <person name="Kyndt J.A."/>
            <person name="Meyer T.E."/>
        </authorList>
    </citation>
    <scope>NUCLEOTIDE SEQUENCE</scope>
    <source>
        <strain evidence="3">DSM 23193</strain>
    </source>
</reference>
<dbReference type="EMBL" id="JACZHT010000004">
    <property type="protein sequence ID" value="MBE1237333.1"/>
    <property type="molecule type" value="Genomic_DNA"/>
</dbReference>
<dbReference type="GO" id="GO:0003677">
    <property type="term" value="F:DNA binding"/>
    <property type="evidence" value="ECO:0007669"/>
    <property type="project" value="UniProtKB-KW"/>
</dbReference>
<evidence type="ECO:0000313" key="4">
    <source>
        <dbReference type="Proteomes" id="UP000631034"/>
    </source>
</evidence>
<dbReference type="CDD" id="cd00093">
    <property type="entry name" value="HTH_XRE"/>
    <property type="match status" value="1"/>
</dbReference>
<dbReference type="InterPro" id="IPR013430">
    <property type="entry name" value="Toxin_antidote_HigA"/>
</dbReference>
<feature type="domain" description="HTH cro/C1-type" evidence="2">
    <location>
        <begin position="46"/>
        <end position="93"/>
    </location>
</feature>
<dbReference type="NCBIfam" id="TIGR02607">
    <property type="entry name" value="antidote_HigA"/>
    <property type="match status" value="1"/>
</dbReference>
<comment type="caution">
    <text evidence="3">The sequence shown here is derived from an EMBL/GenBank/DDBJ whole genome shotgun (WGS) entry which is preliminary data.</text>
</comment>
<keyword evidence="1" id="KW-0238">DNA-binding</keyword>
<sequence length="150" mass="16044">MPLHEGTFGLSLPCSGSKGGGIDAVERKNRVPHPGEVLQRTFIDPNGLGINQLARYLGVPAGRVSTIVNGQRAVSADTAVRLARFFGTTALYWMNLQARYDLAQAEESLERQAAAPIPTMAEVLAQPAPVAAPEKKEGRSFLGFPFRKGG</sequence>
<evidence type="ECO:0000313" key="3">
    <source>
        <dbReference type="EMBL" id="MBE1237333.1"/>
    </source>
</evidence>
<dbReference type="PANTHER" id="PTHR36924:SF1">
    <property type="entry name" value="ANTITOXIN HIGA-1"/>
    <property type="match status" value="1"/>
</dbReference>
<name>A0A8J6YMC6_9PROT</name>
<gene>
    <name evidence="3" type="ORF">IHV25_06695</name>
</gene>
<dbReference type="PANTHER" id="PTHR36924">
    <property type="entry name" value="ANTITOXIN HIGA-1"/>
    <property type="match status" value="1"/>
</dbReference>
<dbReference type="SMART" id="SM00530">
    <property type="entry name" value="HTH_XRE"/>
    <property type="match status" value="1"/>
</dbReference>
<proteinExistence type="predicted"/>
<dbReference type="SUPFAM" id="SSF47413">
    <property type="entry name" value="lambda repressor-like DNA-binding domains"/>
    <property type="match status" value="1"/>
</dbReference>
<dbReference type="Proteomes" id="UP000631034">
    <property type="component" value="Unassembled WGS sequence"/>
</dbReference>
<dbReference type="PROSITE" id="PS50943">
    <property type="entry name" value="HTH_CROC1"/>
    <property type="match status" value="1"/>
</dbReference>
<accession>A0A8J6YMC6</accession>
<evidence type="ECO:0000256" key="1">
    <source>
        <dbReference type="ARBA" id="ARBA00023125"/>
    </source>
</evidence>
<dbReference type="Pfam" id="PF01381">
    <property type="entry name" value="HTH_3"/>
    <property type="match status" value="1"/>
</dbReference>
<keyword evidence="4" id="KW-1185">Reference proteome</keyword>
<organism evidence="3 4">
    <name type="scientific">Phaeovibrio sulfidiphilus</name>
    <dbReference type="NCBI Taxonomy" id="1220600"/>
    <lineage>
        <taxon>Bacteria</taxon>
        <taxon>Pseudomonadati</taxon>
        <taxon>Pseudomonadota</taxon>
        <taxon>Alphaproteobacteria</taxon>
        <taxon>Rhodospirillales</taxon>
        <taxon>Rhodospirillaceae</taxon>
        <taxon>Phaeovibrio</taxon>
    </lineage>
</organism>
<protein>
    <submittedName>
        <fullName evidence="3">HigA family addiction module antidote protein</fullName>
    </submittedName>
</protein>
<dbReference type="AlphaFoldDB" id="A0A8J6YMC6"/>